<dbReference type="PANTHER" id="PTHR36194:SF1">
    <property type="entry name" value="S-LAYER-LIKE PROTEIN"/>
    <property type="match status" value="1"/>
</dbReference>
<dbReference type="EMBL" id="LR881183">
    <property type="protein sequence ID" value="CAD5243499.1"/>
    <property type="molecule type" value="Genomic_DNA"/>
</dbReference>
<feature type="domain" description="PEGA" evidence="2">
    <location>
        <begin position="628"/>
        <end position="693"/>
    </location>
</feature>
<gene>
    <name evidence="3" type="ORF">TIRI35C_0345</name>
</gene>
<accession>A0A7G2D5H5</accession>
<dbReference type="AlphaFoldDB" id="A0A7G2D5H5"/>
<dbReference type="Proteomes" id="UP000516304">
    <property type="component" value="Chromosome TIRI35C"/>
</dbReference>
<dbReference type="Pfam" id="PF08308">
    <property type="entry name" value="PEGA"/>
    <property type="match status" value="3"/>
</dbReference>
<feature type="region of interest" description="Disordered" evidence="1">
    <location>
        <begin position="698"/>
        <end position="721"/>
    </location>
</feature>
<evidence type="ECO:0000313" key="3">
    <source>
        <dbReference type="EMBL" id="CAD5243499.1"/>
    </source>
</evidence>
<dbReference type="InterPro" id="IPR013229">
    <property type="entry name" value="PEGA"/>
</dbReference>
<dbReference type="PANTHER" id="PTHR36194">
    <property type="entry name" value="S-LAYER-LIKE PROTEIN"/>
    <property type="match status" value="1"/>
</dbReference>
<dbReference type="KEGG" id="tcq:TIRI35C_0345"/>
<reference evidence="3 4" key="1">
    <citation type="submission" date="2020-09" db="EMBL/GenBank/DDBJ databases">
        <authorList>
            <person name="Courtine D."/>
        </authorList>
    </citation>
    <scope>NUCLEOTIDE SEQUENCE [LARGE SCALE GENOMIC DNA]</scope>
    <source>
        <strain evidence="3 4">IRI35c</strain>
    </source>
</reference>
<dbReference type="GeneID" id="58918076"/>
<evidence type="ECO:0000259" key="2">
    <source>
        <dbReference type="Pfam" id="PF08308"/>
    </source>
</evidence>
<dbReference type="RefSeq" id="WP_188201511.1">
    <property type="nucleotide sequence ID" value="NZ_LR881183.1"/>
</dbReference>
<feature type="domain" description="PEGA" evidence="2">
    <location>
        <begin position="501"/>
        <end position="548"/>
    </location>
</feature>
<evidence type="ECO:0000313" key="4">
    <source>
        <dbReference type="Proteomes" id="UP000516304"/>
    </source>
</evidence>
<keyword evidence="4" id="KW-1185">Reference proteome</keyword>
<feature type="domain" description="PEGA" evidence="2">
    <location>
        <begin position="557"/>
        <end position="625"/>
    </location>
</feature>
<sequence>MKKILAIVLILAITTIISVPLEAGNTSVNSVLYHVNGQPPLIWGVSWKGDRIYWAFEENSSMTIVEARAPGDVEPLFNYEVTVSGHDTDYYFGGSHVMPFNNSFLIWGHLRSKIDDVMKVDYLSGFWIANVSRSGRVNWAKAYLTKCSSSILRTVKVNNKILIIGDGSIYSGGDAFIALLNSKTGEIEKGYALGGRSMDGISRIVKLKNGNFLLAGTSWSFGTPQTAIILVEITPQLDIVQKRAYVTYENRIPVKGLELDISKVKVTEDGNVVLEGTFGVWSHTPNTTVQSKDGLWKLKLDRNLNVVSYSFRELASPTTNLTLSLGYTLEHNSKRYLIQEMYTGNFNVFVGEIRGNTIDGELIGIPTNTNPTRPQIWLMDVAPLDDSMMLFLEVHGFADEMYANQIEGILVVEVPYDNITAVRELKKRHLYSGHFKFELKKWNVDVRQYTGDFDEIIHTLKFNPPEGDIKFIRKTEGIPQITTIRDPGPAGKLEFPDIANETHVYIDGKYVGAGPKMYTLPAGVHIVRFQHKGFVPYTYDVEIKPDHVHYVFGPAYVTITTTPPNSTIVLMEQDKNISISGKSPLKAILRGSYTLKVTKEGFRTVVKDIHGFYGKNVTLHITLPPQSATLKIESNPSASVFINGTFKGDTPLEVELPPGQYAVELKKDGYQNYSITVALKDGDVVTIGEVLEKVPTTTSNPAQKFFEENETEDNPGAKTEKSICGPGMAVIIALLPVGIRKRPKSRDGQGSMAR</sequence>
<protein>
    <recommendedName>
        <fullName evidence="2">PEGA domain-containing protein</fullName>
    </recommendedName>
</protein>
<organism evidence="3 4">
    <name type="scientific">Thermococcus camini</name>
    <dbReference type="NCBI Taxonomy" id="2016373"/>
    <lineage>
        <taxon>Archaea</taxon>
        <taxon>Methanobacteriati</taxon>
        <taxon>Methanobacteriota</taxon>
        <taxon>Thermococci</taxon>
        <taxon>Thermococcales</taxon>
        <taxon>Thermococcaceae</taxon>
        <taxon>Thermococcus</taxon>
    </lineage>
</organism>
<evidence type="ECO:0000256" key="1">
    <source>
        <dbReference type="SAM" id="MobiDB-lite"/>
    </source>
</evidence>
<name>A0A7G2D5H5_9EURY</name>
<proteinExistence type="predicted"/>